<accession>A0A9E3LVM6</accession>
<sequence>MNESLEEVWRKRYYRAVRKFQDQGIETVTNLETGADLYISLRRKWNPNLIKLTNYMGYSWNEIAPYEN</sequence>
<protein>
    <submittedName>
        <fullName evidence="1">Uncharacterized protein</fullName>
    </submittedName>
</protein>
<gene>
    <name evidence="1" type="ORF">KME28_23245</name>
</gene>
<dbReference type="EMBL" id="JAHHHW010000134">
    <property type="protein sequence ID" value="MBW4434549.1"/>
    <property type="molecule type" value="Genomic_DNA"/>
</dbReference>
<name>A0A9E3LVM6_9NOST</name>
<reference evidence="1" key="1">
    <citation type="submission" date="2021-05" db="EMBL/GenBank/DDBJ databases">
        <authorList>
            <person name="Pietrasiak N."/>
            <person name="Ward R."/>
            <person name="Stajich J.E."/>
            <person name="Kurbessoian T."/>
        </authorList>
    </citation>
    <scope>NUCLEOTIDE SEQUENCE</scope>
    <source>
        <strain evidence="1">HA4357-MV3</strain>
    </source>
</reference>
<reference evidence="1" key="2">
    <citation type="journal article" date="2022" name="Microbiol. Resour. Announc.">
        <title>Metagenome Sequencing to Explore Phylogenomics of Terrestrial Cyanobacteria.</title>
        <authorList>
            <person name="Ward R.D."/>
            <person name="Stajich J.E."/>
            <person name="Johansen J.R."/>
            <person name="Huntemann M."/>
            <person name="Clum A."/>
            <person name="Foster B."/>
            <person name="Foster B."/>
            <person name="Roux S."/>
            <person name="Palaniappan K."/>
            <person name="Varghese N."/>
            <person name="Mukherjee S."/>
            <person name="Reddy T.B.K."/>
            <person name="Daum C."/>
            <person name="Copeland A."/>
            <person name="Chen I.A."/>
            <person name="Ivanova N.N."/>
            <person name="Kyrpides N.C."/>
            <person name="Shapiro N."/>
            <person name="Eloe-Fadrosh E.A."/>
            <person name="Pietrasiak N."/>
        </authorList>
    </citation>
    <scope>NUCLEOTIDE SEQUENCE</scope>
    <source>
        <strain evidence="1">HA4357-MV3</strain>
    </source>
</reference>
<proteinExistence type="predicted"/>
<dbReference type="AlphaFoldDB" id="A0A9E3LVM6"/>
<dbReference type="Proteomes" id="UP000813215">
    <property type="component" value="Unassembled WGS sequence"/>
</dbReference>
<evidence type="ECO:0000313" key="1">
    <source>
        <dbReference type="EMBL" id="MBW4434549.1"/>
    </source>
</evidence>
<evidence type="ECO:0000313" key="2">
    <source>
        <dbReference type="Proteomes" id="UP000813215"/>
    </source>
</evidence>
<organism evidence="1 2">
    <name type="scientific">Pelatocladus maniniholoensis HA4357-MV3</name>
    <dbReference type="NCBI Taxonomy" id="1117104"/>
    <lineage>
        <taxon>Bacteria</taxon>
        <taxon>Bacillati</taxon>
        <taxon>Cyanobacteriota</taxon>
        <taxon>Cyanophyceae</taxon>
        <taxon>Nostocales</taxon>
        <taxon>Nostocaceae</taxon>
        <taxon>Pelatocladus</taxon>
    </lineage>
</organism>
<comment type="caution">
    <text evidence="1">The sequence shown here is derived from an EMBL/GenBank/DDBJ whole genome shotgun (WGS) entry which is preliminary data.</text>
</comment>